<keyword evidence="1" id="KW-0472">Membrane</keyword>
<evidence type="ECO:0000313" key="4">
    <source>
        <dbReference type="Proteomes" id="UP001198806"/>
    </source>
</evidence>
<organism evidence="2 4">
    <name type="scientific">Parabacteroides distasonis</name>
    <dbReference type="NCBI Taxonomy" id="823"/>
    <lineage>
        <taxon>Bacteria</taxon>
        <taxon>Pseudomonadati</taxon>
        <taxon>Bacteroidota</taxon>
        <taxon>Bacteroidia</taxon>
        <taxon>Bacteroidales</taxon>
        <taxon>Tannerellaceae</taxon>
        <taxon>Parabacteroides</taxon>
    </lineage>
</organism>
<dbReference type="AlphaFoldDB" id="A0AAP2VMF3"/>
<dbReference type="RefSeq" id="WP_122128836.1">
    <property type="nucleotide sequence ID" value="NZ_CP120354.1"/>
</dbReference>
<protein>
    <recommendedName>
        <fullName evidence="6">AsmA-like C-terminal domain-containing protein</fullName>
    </recommendedName>
</protein>
<proteinExistence type="predicted"/>
<evidence type="ECO:0008006" key="6">
    <source>
        <dbReference type="Google" id="ProtNLM"/>
    </source>
</evidence>
<evidence type="ECO:0000313" key="2">
    <source>
        <dbReference type="EMBL" id="MCB6519738.1"/>
    </source>
</evidence>
<evidence type="ECO:0000313" key="3">
    <source>
        <dbReference type="EMBL" id="WET66722.1"/>
    </source>
</evidence>
<dbReference type="EMBL" id="CP120354">
    <property type="protein sequence ID" value="WET66722.1"/>
    <property type="molecule type" value="Genomic_DNA"/>
</dbReference>
<keyword evidence="1" id="KW-1133">Transmembrane helix</keyword>
<gene>
    <name evidence="2" type="ORF">LI194_18295</name>
    <name evidence="3" type="ORF">P2T59_22785</name>
</gene>
<dbReference type="Proteomes" id="UP001221009">
    <property type="component" value="Plasmid unnamed"/>
</dbReference>
<evidence type="ECO:0000256" key="1">
    <source>
        <dbReference type="SAM" id="Phobius"/>
    </source>
</evidence>
<geneLocation type="plasmid" evidence="3 5">
    <name>unnamed</name>
</geneLocation>
<reference evidence="3" key="2">
    <citation type="submission" date="2023-03" db="EMBL/GenBank/DDBJ databases">
        <title>Parabacteroides distasonis, a bacteria resistant against UC.</title>
        <authorList>
            <person name="Dai W."/>
        </authorList>
    </citation>
    <scope>NUCLEOTIDE SEQUENCE</scope>
    <source>
        <strain evidence="3">F1-28</strain>
        <plasmid evidence="3">unnamed</plasmid>
    </source>
</reference>
<keyword evidence="1" id="KW-0812">Transmembrane</keyword>
<reference evidence="2" key="1">
    <citation type="submission" date="2021-10" db="EMBL/GenBank/DDBJ databases">
        <title>Collection of gut derived symbiotic bacterial strains cultured from healthy donors.</title>
        <authorList>
            <person name="Lin H."/>
            <person name="Littmann E."/>
            <person name="Kohout C."/>
            <person name="Pamer E.G."/>
        </authorList>
    </citation>
    <scope>NUCLEOTIDE SEQUENCE</scope>
    <source>
        <strain evidence="2">DFI.2.94</strain>
    </source>
</reference>
<dbReference type="EMBL" id="JAJCNI010000028">
    <property type="protein sequence ID" value="MCB6519738.1"/>
    <property type="molecule type" value="Genomic_DNA"/>
</dbReference>
<feature type="transmembrane region" description="Helical" evidence="1">
    <location>
        <begin position="7"/>
        <end position="30"/>
    </location>
</feature>
<evidence type="ECO:0000313" key="5">
    <source>
        <dbReference type="Proteomes" id="UP001221009"/>
    </source>
</evidence>
<keyword evidence="3" id="KW-0614">Plasmid</keyword>
<accession>A0AAP2VMF3</accession>
<name>A0AAP2VMF3_PARDI</name>
<dbReference type="Proteomes" id="UP001198806">
    <property type="component" value="Unassembled WGS sequence"/>
</dbReference>
<sequence>MRGRSKWYIGGACFLLSLFFIFPVLAYWVISSFVLPPTRLKSLLITEMAKYVKGEFDCHSVELTYWETWPLAGIAIIGGSYSAPADTLFPEKPKLKVEFDKLLVRVNAMDYWQKGLITLKELSLECPDLYVRLGDNQPFDLLYEDRIPQKSPVGSLFEDLRMEIRQLALEDGHWVVENIEQKTRLDCIGMRLALSGMLISDNGRLALSCACDSSRLQTGGNLLRNDSPVSLECLFHADWQKRLVRVESAKLLIRNLPFELSGSFRQESSKRLWMDASLNLSASDLEELLTYVPEPYASKFQSYTLKGNTALATTFKGYLDERSFPDVHLSGSLTDGSIVKKKEPHGLDSVALDFSFSYPSLHPEDATMEIKDLNVSGLNCLVKGKALVKNLFQNPFCDLSIQSDLDFTRLGEEFFSPDTIQLFGRLRSDLSLVFTGKDLQKGRYERIWGEGLLDIDRIHVRSDVYGLSFFAENTYGEIGYRPNKSRFIRQREVLGLSLRIDTMNMRLGTTQVALSDLDLASNTGLQQDTNAITPVTTHLRVGRLQSNQSGQVAFLSGKTELHLGVKPAEQDKGKIALAFAFTSDSLEYLNLPSQQAMKVLRSRVVSELYPDKETRWAHLANLDELFSNCEVKGILTFEQLRSFSRQFPVQVNMKNTQLGFKNNRLILNNAEIQAGKSDAVLNGEIVTYPRDGMKKRLIEADLSLRSDQLDWNELRQALMRGKGLEGDRRTKQEDPISLLNVGDLNEAIRKMEENQDSWTNLSNQLLDIPENWMLSLSLNAHRMIFSDFDMNEVSGKVSLKERSAYCDFSVRTNMGNTYLQLLYKNQSTKRSDVYLNWNLSQIQVGKLRKVFPAMGTLFPMLNSIDGVLDCDLAAYCPIDSTLNVDLSALSAVCSLDGKNMVLFTNETFHQIASKLRFKDRERNMIDHISADFVAKNHQIEILPFRLDMDRYSFIVGGQHSMDMSFNYHIDVLKSPIPFNFGLDVNGKVGDFKYNLGKTRYTILFNRPIQHEEYRMSKQRRLDEEKVEILREFRNVIP</sequence>